<dbReference type="InterPro" id="IPR003660">
    <property type="entry name" value="HAMP_dom"/>
</dbReference>
<dbReference type="Gene3D" id="3.30.450.40">
    <property type="match status" value="1"/>
</dbReference>
<dbReference type="Pfam" id="PF02518">
    <property type="entry name" value="HATPase_c"/>
    <property type="match status" value="1"/>
</dbReference>
<gene>
    <name evidence="14" type="ORF">THII_1951</name>
</gene>
<feature type="transmembrane region" description="Helical" evidence="10">
    <location>
        <begin position="12"/>
        <end position="31"/>
    </location>
</feature>
<dbReference type="STRING" id="40754.THII_1951"/>
<comment type="catalytic activity">
    <reaction evidence="1">
        <text>ATP + protein L-histidine = ADP + protein N-phospho-L-histidine.</text>
        <dbReference type="EC" id="2.7.13.3"/>
    </reaction>
</comment>
<reference evidence="14 15" key="1">
    <citation type="journal article" date="2014" name="ISME J.">
        <title>Ecophysiology of Thioploca ingrica as revealed by the complete genome sequence supplemented with proteomic evidence.</title>
        <authorList>
            <person name="Kojima H."/>
            <person name="Ogura Y."/>
            <person name="Yamamoto N."/>
            <person name="Togashi T."/>
            <person name="Mori H."/>
            <person name="Watanabe T."/>
            <person name="Nemoto F."/>
            <person name="Kurokawa K."/>
            <person name="Hayashi T."/>
            <person name="Fukui M."/>
        </authorList>
    </citation>
    <scope>NUCLEOTIDE SEQUENCE [LARGE SCALE GENOMIC DNA]</scope>
</reference>
<evidence type="ECO:0000256" key="10">
    <source>
        <dbReference type="SAM" id="Phobius"/>
    </source>
</evidence>
<evidence type="ECO:0000259" key="11">
    <source>
        <dbReference type="PROSITE" id="PS50109"/>
    </source>
</evidence>
<keyword evidence="4 8" id="KW-0597">Phosphoprotein</keyword>
<dbReference type="InterPro" id="IPR011006">
    <property type="entry name" value="CheY-like_superfamily"/>
</dbReference>
<dbReference type="SUPFAM" id="SSF55874">
    <property type="entry name" value="ATPase domain of HSP90 chaperone/DNA topoisomerase II/histidine kinase"/>
    <property type="match status" value="1"/>
</dbReference>
<dbReference type="InterPro" id="IPR036890">
    <property type="entry name" value="HATPase_C_sf"/>
</dbReference>
<sequence>MLNHLSIKFKMILLSVLAVLSVGIVISYLAVKQAIFAMEQESIAHMESIRTMKKNQVEGYGRVLETNIKIFTQLEVTRQFVRKLIQIHNDLQVPAAEGFPIYDPQVKAVYAEYDTQFQEYARAYGYRDLFIICKKHGHVLYTATKKSDLGTNLSTGELQRSNLAQLWQKITTSGQLAAVDMAPYPPANNEPAMFIGAPIWDNEQIIGIAVLQVNEKDINTIMQERTGLGKTAETYLVGADKLMRSDSYLDPQHHSLQVSFANPQQGLVNTEAVTAALSGNQGSKIITDYRNIPVVSAFDTINLAGIKWVILAEIDQAEVLQTAYALRQQIFIIGIVIMVGIVLVNLLALRIWLIAPLQRFQEGLLRFFAYLNGQSTSVKRLEVQYQDELGQMARLVNDNIELIKKGISKDNQLIDNVAAVVNKTKLGVLEDRVTATAHNPALNQLKILLNEVLEIMGGVLTEVGNNLNQLAAGQLTARVTQPYQGAYARLQQDCNGIAEQIQLIFRETNTVLSQMAVGQISARITGHFIGDFSGIKHATNTMAEKLQRLIQEVSERLSQLANGDISARIVSDFPGDFAEIKRAANTMANDLQAIITETSRILNQLAIGDMAIQVTQVFPGDFNDIKSALETTASRLAQATEQNNIQTWLKTGQSQLGERTSGDKNLQQLAEEIINFLTPYLQAQVGAFYLLQPDCANQEPCLKMIASHAYVWRKNAVHEFKIGESIIGQAAWERKQFVIQQAPADYITIQSGLGESSPRAILVAPFLYENELKGVIELATLTTFTATHLEFLQQVLPIIAIAVNTAQSRTQMQELLQQTQGQAKELQTQQAELQQTNEELQSQAEELQAQQDELRRTNDALETRSQELQRQQNAIREKNLELEQAKAIVQAKAEELEVASKYKSEFLANMSHELRTPLNSLLILAQLLNNNKEGNLSDKQLEYARTIYNAGTDLLNLINDILDLSKVEAGKITVNPEEIFLVELVALLDKRFRHMAEEKNLHFLTQIAEGLPAVINTDGQRLTQILTNLLGNAFKFTTQGQITLAIHRPDQKTNLLRSGLDPNRTLVFSVSDSGIGIPKDKQKVIFEAFQQADGTTSRRYGGTGLGLSISRQLIQLLEGEIQLHSEEEKGSTFTIYLPEKLSVVGEQTPADQITPLTFTPPNGVAQSLARAPSLATNTQSLQPAEDDRAQLQTGDKSLLIVEDDERFSRLLMELAREKGFKCLLATEGQIGLQLAEKYKPSAIILDIGLPQMNGWKVMSRLKENSLTRHIPVHFVSGTDQSQEAKQMGAIGYCLKPVSMDELSNAFKHIENFLAKTVKNLLIVTDNPQHQQALIDIVQEGSFQATVAANRVTAWQHLQTEQFDCMVLDVDLEQNTGLQWLEQSHRQPVVAQLPLIIYAQRDLTDKEQLILQQCAESMTIKQVHSPERFLDEATLFLHQIEAILPQDKQQILNQVRDKETILAGKKVLIVDDDIRNVFALTATLEDKNMEIVAAHNGLQALQALENHPDVAVVLMDIMMPEMDGYEATRKIRAQIRFRKLPIIALTAKAMRDDKAKCIAAGANDYLSKPVDGERLLSLLRVWLYH</sequence>
<name>A0A090AE50_9GAMM</name>
<keyword evidence="7" id="KW-0902">Two-component regulatory system</keyword>
<dbReference type="SMART" id="SM00304">
    <property type="entry name" value="HAMP"/>
    <property type="match status" value="2"/>
</dbReference>
<dbReference type="EMBL" id="AP014633">
    <property type="protein sequence ID" value="BAP56248.1"/>
    <property type="molecule type" value="Genomic_DNA"/>
</dbReference>
<dbReference type="CDD" id="cd16922">
    <property type="entry name" value="HATPase_EvgS-ArcB-TorS-like"/>
    <property type="match status" value="1"/>
</dbReference>
<evidence type="ECO:0000256" key="9">
    <source>
        <dbReference type="SAM" id="Coils"/>
    </source>
</evidence>
<dbReference type="SMART" id="SM00065">
    <property type="entry name" value="GAF"/>
    <property type="match status" value="1"/>
</dbReference>
<comment type="subcellular location">
    <subcellularLocation>
        <location evidence="2">Membrane</location>
    </subcellularLocation>
</comment>
<evidence type="ECO:0000313" key="14">
    <source>
        <dbReference type="EMBL" id="BAP56248.1"/>
    </source>
</evidence>
<dbReference type="InterPro" id="IPR029016">
    <property type="entry name" value="GAF-like_dom_sf"/>
</dbReference>
<feature type="domain" description="Histidine kinase" evidence="11">
    <location>
        <begin position="909"/>
        <end position="1141"/>
    </location>
</feature>
<dbReference type="OrthoDB" id="6433966at2"/>
<keyword evidence="15" id="KW-1185">Reference proteome</keyword>
<dbReference type="SMART" id="SM00388">
    <property type="entry name" value="HisKA"/>
    <property type="match status" value="1"/>
</dbReference>
<dbReference type="InterPro" id="IPR036097">
    <property type="entry name" value="HisK_dim/P_sf"/>
</dbReference>
<keyword evidence="9" id="KW-0175">Coiled coil</keyword>
<dbReference type="InterPro" id="IPR005467">
    <property type="entry name" value="His_kinase_dom"/>
</dbReference>
<feature type="coiled-coil region" evidence="9">
    <location>
        <begin position="809"/>
        <end position="899"/>
    </location>
</feature>
<dbReference type="FunFam" id="3.30.565.10:FF:000010">
    <property type="entry name" value="Sensor histidine kinase RcsC"/>
    <property type="match status" value="1"/>
</dbReference>
<dbReference type="KEGG" id="tig:THII_1951"/>
<feature type="transmembrane region" description="Helical" evidence="10">
    <location>
        <begin position="330"/>
        <end position="353"/>
    </location>
</feature>
<feature type="modified residue" description="4-aspartylphosphate" evidence="8">
    <location>
        <position position="1368"/>
    </location>
</feature>
<dbReference type="Pfam" id="PF00072">
    <property type="entry name" value="Response_reg"/>
    <property type="match status" value="3"/>
</dbReference>
<evidence type="ECO:0000256" key="2">
    <source>
        <dbReference type="ARBA" id="ARBA00004370"/>
    </source>
</evidence>
<dbReference type="Gene3D" id="1.10.287.130">
    <property type="match status" value="1"/>
</dbReference>
<keyword evidence="6 14" id="KW-0418">Kinase</keyword>
<dbReference type="GO" id="GO:0000155">
    <property type="term" value="F:phosphorelay sensor kinase activity"/>
    <property type="evidence" value="ECO:0007669"/>
    <property type="project" value="InterPro"/>
</dbReference>
<feature type="modified residue" description="4-aspartylphosphate" evidence="8">
    <location>
        <position position="1515"/>
    </location>
</feature>
<evidence type="ECO:0000256" key="3">
    <source>
        <dbReference type="ARBA" id="ARBA00012438"/>
    </source>
</evidence>
<feature type="domain" description="HAMP" evidence="13">
    <location>
        <begin position="544"/>
        <end position="596"/>
    </location>
</feature>
<dbReference type="Gene3D" id="3.30.565.10">
    <property type="entry name" value="Histidine kinase-like ATPase, C-terminal domain"/>
    <property type="match status" value="1"/>
</dbReference>
<proteinExistence type="predicted"/>
<dbReference type="CDD" id="cd17546">
    <property type="entry name" value="REC_hyHK_CKI1_RcsC-like"/>
    <property type="match status" value="1"/>
</dbReference>
<accession>A0A090AE50</accession>
<dbReference type="PROSITE" id="PS50109">
    <property type="entry name" value="HIS_KIN"/>
    <property type="match status" value="1"/>
</dbReference>
<dbReference type="SMART" id="SM00387">
    <property type="entry name" value="HATPase_c"/>
    <property type="match status" value="1"/>
</dbReference>
<evidence type="ECO:0000256" key="1">
    <source>
        <dbReference type="ARBA" id="ARBA00000085"/>
    </source>
</evidence>
<dbReference type="CDD" id="cd00082">
    <property type="entry name" value="HisKA"/>
    <property type="match status" value="1"/>
</dbReference>
<keyword evidence="5" id="KW-0808">Transferase</keyword>
<dbReference type="SUPFAM" id="SSF47384">
    <property type="entry name" value="Homodimeric domain of signal transducing histidine kinase"/>
    <property type="match status" value="1"/>
</dbReference>
<dbReference type="CDD" id="cd00156">
    <property type="entry name" value="REC"/>
    <property type="match status" value="1"/>
</dbReference>
<keyword evidence="10" id="KW-0472">Membrane</keyword>
<feature type="domain" description="Response regulatory" evidence="12">
    <location>
        <begin position="1197"/>
        <end position="1310"/>
    </location>
</feature>
<dbReference type="InterPro" id="IPR003594">
    <property type="entry name" value="HATPase_dom"/>
</dbReference>
<dbReference type="Gene3D" id="1.20.120.1530">
    <property type="match status" value="2"/>
</dbReference>
<evidence type="ECO:0000256" key="5">
    <source>
        <dbReference type="ARBA" id="ARBA00022679"/>
    </source>
</evidence>
<evidence type="ECO:0000256" key="4">
    <source>
        <dbReference type="ARBA" id="ARBA00022553"/>
    </source>
</evidence>
<dbReference type="Pfam" id="PF13185">
    <property type="entry name" value="GAF_2"/>
    <property type="match status" value="1"/>
</dbReference>
<keyword evidence="10" id="KW-0812">Transmembrane</keyword>
<dbReference type="SUPFAM" id="SSF52172">
    <property type="entry name" value="CheY-like"/>
    <property type="match status" value="3"/>
</dbReference>
<evidence type="ECO:0000256" key="7">
    <source>
        <dbReference type="ARBA" id="ARBA00023012"/>
    </source>
</evidence>
<dbReference type="InterPro" id="IPR001789">
    <property type="entry name" value="Sig_transdc_resp-reg_receiver"/>
</dbReference>
<dbReference type="PROSITE" id="PS50110">
    <property type="entry name" value="RESPONSE_REGULATORY"/>
    <property type="match status" value="3"/>
</dbReference>
<dbReference type="Pfam" id="PF00512">
    <property type="entry name" value="HisKA"/>
    <property type="match status" value="1"/>
</dbReference>
<evidence type="ECO:0000256" key="8">
    <source>
        <dbReference type="PROSITE-ProRule" id="PRU00169"/>
    </source>
</evidence>
<dbReference type="Proteomes" id="UP000031623">
    <property type="component" value="Chromosome"/>
</dbReference>
<dbReference type="PRINTS" id="PR00344">
    <property type="entry name" value="BCTRLSENSOR"/>
</dbReference>
<feature type="modified residue" description="4-aspartylphosphate" evidence="8">
    <location>
        <position position="1246"/>
    </location>
</feature>
<dbReference type="GO" id="GO:0016020">
    <property type="term" value="C:membrane"/>
    <property type="evidence" value="ECO:0007669"/>
    <property type="project" value="UniProtKB-SubCell"/>
</dbReference>
<dbReference type="PROSITE" id="PS50885">
    <property type="entry name" value="HAMP"/>
    <property type="match status" value="1"/>
</dbReference>
<dbReference type="EC" id="2.7.13.3" evidence="3"/>
<protein>
    <recommendedName>
        <fullName evidence="3">histidine kinase</fullName>
        <ecNumber evidence="3">2.7.13.3</ecNumber>
    </recommendedName>
</protein>
<dbReference type="InterPro" id="IPR003018">
    <property type="entry name" value="GAF"/>
</dbReference>
<dbReference type="PANTHER" id="PTHR45339:SF1">
    <property type="entry name" value="HYBRID SIGNAL TRANSDUCTION HISTIDINE KINASE J"/>
    <property type="match status" value="1"/>
</dbReference>
<dbReference type="InterPro" id="IPR003661">
    <property type="entry name" value="HisK_dim/P_dom"/>
</dbReference>
<evidence type="ECO:0000259" key="13">
    <source>
        <dbReference type="PROSITE" id="PS50885"/>
    </source>
</evidence>
<evidence type="ECO:0000259" key="12">
    <source>
        <dbReference type="PROSITE" id="PS50110"/>
    </source>
</evidence>
<keyword evidence="10" id="KW-1133">Transmembrane helix</keyword>
<dbReference type="PANTHER" id="PTHR45339">
    <property type="entry name" value="HYBRID SIGNAL TRANSDUCTION HISTIDINE KINASE J"/>
    <property type="match status" value="1"/>
</dbReference>
<organism evidence="14 15">
    <name type="scientific">Thioploca ingrica</name>
    <dbReference type="NCBI Taxonomy" id="40754"/>
    <lineage>
        <taxon>Bacteria</taxon>
        <taxon>Pseudomonadati</taxon>
        <taxon>Pseudomonadota</taxon>
        <taxon>Gammaproteobacteria</taxon>
        <taxon>Thiotrichales</taxon>
        <taxon>Thiotrichaceae</taxon>
        <taxon>Thioploca</taxon>
    </lineage>
</organism>
<dbReference type="InterPro" id="IPR004358">
    <property type="entry name" value="Sig_transdc_His_kin-like_C"/>
</dbReference>
<feature type="domain" description="Response regulatory" evidence="12">
    <location>
        <begin position="1465"/>
        <end position="1582"/>
    </location>
</feature>
<dbReference type="Gene3D" id="3.40.50.2300">
    <property type="match status" value="3"/>
</dbReference>
<evidence type="ECO:0000256" key="6">
    <source>
        <dbReference type="ARBA" id="ARBA00022777"/>
    </source>
</evidence>
<feature type="domain" description="Response regulatory" evidence="12">
    <location>
        <begin position="1319"/>
        <end position="1435"/>
    </location>
</feature>
<evidence type="ECO:0000313" key="15">
    <source>
        <dbReference type="Proteomes" id="UP000031623"/>
    </source>
</evidence>
<dbReference type="SMART" id="SM00448">
    <property type="entry name" value="REC"/>
    <property type="match status" value="2"/>
</dbReference>
<dbReference type="SUPFAM" id="SSF55781">
    <property type="entry name" value="GAF domain-like"/>
    <property type="match status" value="1"/>
</dbReference>
<dbReference type="Gene3D" id="3.30.450.20">
    <property type="entry name" value="PAS domain"/>
    <property type="match status" value="1"/>
</dbReference>
<dbReference type="HOGENOM" id="CLU_000445_127_1_6"/>